<reference evidence="3" key="1">
    <citation type="journal article" date="2017" name="Nat. Ecol. Evol.">
        <title>Genome expansion and lineage-specific genetic innovations in the forest pathogenic fungi Armillaria.</title>
        <authorList>
            <person name="Sipos G."/>
            <person name="Prasanna A.N."/>
            <person name="Walter M.C."/>
            <person name="O'Connor E."/>
            <person name="Balint B."/>
            <person name="Krizsan K."/>
            <person name="Kiss B."/>
            <person name="Hess J."/>
            <person name="Varga T."/>
            <person name="Slot J."/>
            <person name="Riley R."/>
            <person name="Boka B."/>
            <person name="Rigling D."/>
            <person name="Barry K."/>
            <person name="Lee J."/>
            <person name="Mihaltcheva S."/>
            <person name="LaButti K."/>
            <person name="Lipzen A."/>
            <person name="Waldron R."/>
            <person name="Moloney N.M."/>
            <person name="Sperisen C."/>
            <person name="Kredics L."/>
            <person name="Vagvoelgyi C."/>
            <person name="Patrignani A."/>
            <person name="Fitzpatrick D."/>
            <person name="Nagy I."/>
            <person name="Doyle S."/>
            <person name="Anderson J.B."/>
            <person name="Grigoriev I.V."/>
            <person name="Gueldener U."/>
            <person name="Muensterkoetter M."/>
            <person name="Nagy L.G."/>
        </authorList>
    </citation>
    <scope>NUCLEOTIDE SEQUENCE [LARGE SCALE GENOMIC DNA]</scope>
    <source>
        <strain evidence="3">Ar21-2</strain>
    </source>
</reference>
<dbReference type="AlphaFoldDB" id="A0A2H3D0Q7"/>
<feature type="transmembrane region" description="Helical" evidence="1">
    <location>
        <begin position="127"/>
        <end position="148"/>
    </location>
</feature>
<dbReference type="Proteomes" id="UP000217790">
    <property type="component" value="Unassembled WGS sequence"/>
</dbReference>
<evidence type="ECO:0000256" key="1">
    <source>
        <dbReference type="SAM" id="Phobius"/>
    </source>
</evidence>
<feature type="transmembrane region" description="Helical" evidence="1">
    <location>
        <begin position="53"/>
        <end position="77"/>
    </location>
</feature>
<keyword evidence="1" id="KW-0472">Membrane</keyword>
<feature type="transmembrane region" description="Helical" evidence="1">
    <location>
        <begin position="20"/>
        <end position="41"/>
    </location>
</feature>
<evidence type="ECO:0000313" key="3">
    <source>
        <dbReference type="Proteomes" id="UP000217790"/>
    </source>
</evidence>
<organism evidence="2 3">
    <name type="scientific">Armillaria gallica</name>
    <name type="common">Bulbous honey fungus</name>
    <name type="synonym">Armillaria bulbosa</name>
    <dbReference type="NCBI Taxonomy" id="47427"/>
    <lineage>
        <taxon>Eukaryota</taxon>
        <taxon>Fungi</taxon>
        <taxon>Dikarya</taxon>
        <taxon>Basidiomycota</taxon>
        <taxon>Agaricomycotina</taxon>
        <taxon>Agaricomycetes</taxon>
        <taxon>Agaricomycetidae</taxon>
        <taxon>Agaricales</taxon>
        <taxon>Marasmiineae</taxon>
        <taxon>Physalacriaceae</taxon>
        <taxon>Armillaria</taxon>
    </lineage>
</organism>
<keyword evidence="3" id="KW-1185">Reference proteome</keyword>
<dbReference type="PANTHER" id="PTHR40465">
    <property type="entry name" value="CHROMOSOME 1, WHOLE GENOME SHOTGUN SEQUENCE"/>
    <property type="match status" value="1"/>
</dbReference>
<gene>
    <name evidence="2" type="ORF">ARMGADRAFT_1169772</name>
</gene>
<accession>A0A2H3D0Q7</accession>
<sequence>MSLQSSRALPSVGETFGACYIGSIIAAILFGVTNLQAVLYYKRHPDDWWIYRYSVALLWLLDTLHVASSTYALYVILIDFFGDLTGALQFNLWSMKSQLSLNDFLVVYVQGLHAIRLWKLGRHFHKILPSFVSLAVVASLGATIFVVYNIHITPNLASASNMKLSICIFFSTVAIADLIIALPMTYYLHKSRGHIIFSSAASVLLRLMRLVLISGLATR</sequence>
<name>A0A2H3D0Q7_ARMGA</name>
<keyword evidence="1" id="KW-0812">Transmembrane</keyword>
<dbReference type="PANTHER" id="PTHR40465:SF1">
    <property type="entry name" value="DUF6534 DOMAIN-CONTAINING PROTEIN"/>
    <property type="match status" value="1"/>
</dbReference>
<dbReference type="EMBL" id="KZ293694">
    <property type="protein sequence ID" value="PBK85022.1"/>
    <property type="molecule type" value="Genomic_DNA"/>
</dbReference>
<proteinExistence type="predicted"/>
<keyword evidence="1" id="KW-1133">Transmembrane helix</keyword>
<feature type="transmembrane region" description="Helical" evidence="1">
    <location>
        <begin position="195"/>
        <end position="217"/>
    </location>
</feature>
<dbReference type="InParanoid" id="A0A2H3D0Q7"/>
<dbReference type="OrthoDB" id="2535105at2759"/>
<evidence type="ECO:0000313" key="2">
    <source>
        <dbReference type="EMBL" id="PBK85022.1"/>
    </source>
</evidence>
<protein>
    <submittedName>
        <fullName evidence="2">Uncharacterized protein</fullName>
    </submittedName>
</protein>
<feature type="transmembrane region" description="Helical" evidence="1">
    <location>
        <begin position="168"/>
        <end position="188"/>
    </location>
</feature>